<dbReference type="SUPFAM" id="SSF49899">
    <property type="entry name" value="Concanavalin A-like lectins/glucanases"/>
    <property type="match status" value="3"/>
</dbReference>
<feature type="domain" description="Laminin EGF-like" evidence="26">
    <location>
        <begin position="1003"/>
        <end position="1053"/>
    </location>
</feature>
<dbReference type="InterPro" id="IPR003961">
    <property type="entry name" value="FN3_dom"/>
</dbReference>
<evidence type="ECO:0000256" key="14">
    <source>
        <dbReference type="ARBA" id="ARBA00023273"/>
    </source>
</evidence>
<evidence type="ECO:0000256" key="1">
    <source>
        <dbReference type="ARBA" id="ARBA00004437"/>
    </source>
</evidence>
<dbReference type="CDD" id="cd00063">
    <property type="entry name" value="FN3"/>
    <property type="match status" value="32"/>
</dbReference>
<feature type="domain" description="Fibronectin type-III" evidence="27">
    <location>
        <begin position="2822"/>
        <end position="2922"/>
    </location>
</feature>
<dbReference type="Gene3D" id="2.60.120.260">
    <property type="entry name" value="Galactose-binding domain-like"/>
    <property type="match status" value="1"/>
</dbReference>
<feature type="domain" description="Fibronectin type-III" evidence="27">
    <location>
        <begin position="2436"/>
        <end position="2530"/>
    </location>
</feature>
<feature type="domain" description="Fibronectin type-III" evidence="27">
    <location>
        <begin position="1958"/>
        <end position="2053"/>
    </location>
</feature>
<feature type="domain" description="Fibronectin type-III" evidence="27">
    <location>
        <begin position="4360"/>
        <end position="4447"/>
    </location>
</feature>
<evidence type="ECO:0000256" key="12">
    <source>
        <dbReference type="ARBA" id="ARBA00023157"/>
    </source>
</evidence>
<feature type="domain" description="Laminin N-terminal" evidence="28">
    <location>
        <begin position="272"/>
        <end position="518"/>
    </location>
</feature>
<keyword evidence="10 24" id="KW-1133">Transmembrane helix</keyword>
<feature type="domain" description="Laminin G" evidence="25">
    <location>
        <begin position="1515"/>
        <end position="1710"/>
    </location>
</feature>
<feature type="domain" description="Fibronectin type-III" evidence="27">
    <location>
        <begin position="1149"/>
        <end position="1245"/>
    </location>
</feature>
<evidence type="ECO:0000256" key="4">
    <source>
        <dbReference type="ARBA" id="ARBA00022525"/>
    </source>
</evidence>
<dbReference type="PRINTS" id="PR00011">
    <property type="entry name" value="EGFLAMININ"/>
</dbReference>
<dbReference type="InterPro" id="IPR000742">
    <property type="entry name" value="EGF"/>
</dbReference>
<dbReference type="GO" id="GO:0005576">
    <property type="term" value="C:extracellular region"/>
    <property type="evidence" value="ECO:0007669"/>
    <property type="project" value="UniProtKB-SubCell"/>
</dbReference>
<evidence type="ECO:0000256" key="3">
    <source>
        <dbReference type="ARBA" id="ARBA00022475"/>
    </source>
</evidence>
<keyword evidence="13" id="KW-0325">Glycoprotein</keyword>
<dbReference type="FunFam" id="2.60.40.10:FF:001023">
    <property type="entry name" value="usherin"/>
    <property type="match status" value="1"/>
</dbReference>
<reference evidence="29" key="1">
    <citation type="submission" date="2025-08" db="UniProtKB">
        <authorList>
            <consortium name="Ensembl"/>
        </authorList>
    </citation>
    <scope>IDENTIFICATION</scope>
</reference>
<feature type="disulfide bond" evidence="22">
    <location>
        <begin position="871"/>
        <end position="880"/>
    </location>
</feature>
<dbReference type="FunFam" id="2.10.25.10:FF:000313">
    <property type="entry name" value="Usherin"/>
    <property type="match status" value="1"/>
</dbReference>
<keyword evidence="14" id="KW-0966">Cell projection</keyword>
<evidence type="ECO:0000259" key="26">
    <source>
        <dbReference type="PROSITE" id="PS50027"/>
    </source>
</evidence>
<evidence type="ECO:0000256" key="7">
    <source>
        <dbReference type="ARBA" id="ARBA00022729"/>
    </source>
</evidence>
<feature type="domain" description="Fibronectin type-III" evidence="27">
    <location>
        <begin position="2622"/>
        <end position="2721"/>
    </location>
</feature>
<dbReference type="FunFam" id="2.60.40.10:FF:000819">
    <property type="entry name" value="Usherin"/>
    <property type="match status" value="1"/>
</dbReference>
<feature type="domain" description="Fibronectin type-III" evidence="27">
    <location>
        <begin position="4856"/>
        <end position="4956"/>
    </location>
</feature>
<name>A0A8D2M3X1_ZONAL</name>
<feature type="domain" description="Fibronectin type-III" evidence="27">
    <location>
        <begin position="4157"/>
        <end position="4266"/>
    </location>
</feature>
<dbReference type="PROSITE" id="PS50853">
    <property type="entry name" value="FN3"/>
    <property type="match status" value="30"/>
</dbReference>
<feature type="domain" description="Fibronectin type-III" evidence="27">
    <location>
        <begin position="4070"/>
        <end position="4155"/>
    </location>
</feature>
<keyword evidence="15 22" id="KW-0424">Laminin EGF-like domain</keyword>
<dbReference type="GO" id="GO:0007601">
    <property type="term" value="P:visual perception"/>
    <property type="evidence" value="ECO:0007669"/>
    <property type="project" value="UniProtKB-KW"/>
</dbReference>
<dbReference type="Ensembl" id="ENSZALT00000003667.1">
    <property type="protein sequence ID" value="ENSZALP00000002063.1"/>
    <property type="gene ID" value="ENSZALG00000002369.1"/>
</dbReference>
<dbReference type="FunFam" id="2.60.120.260:FF:000069">
    <property type="entry name" value="Usherin"/>
    <property type="match status" value="1"/>
</dbReference>
<dbReference type="FunFam" id="2.10.25.10:FF:000412">
    <property type="entry name" value="Usherin"/>
    <property type="match status" value="1"/>
</dbReference>
<dbReference type="FunFam" id="2.60.40.10:FF:001135">
    <property type="entry name" value="Usherin"/>
    <property type="match status" value="1"/>
</dbReference>
<dbReference type="Proteomes" id="UP000694413">
    <property type="component" value="Unassembled WGS sequence"/>
</dbReference>
<gene>
    <name evidence="29" type="primary">USH2A</name>
</gene>
<evidence type="ECO:0000256" key="13">
    <source>
        <dbReference type="ARBA" id="ARBA00023180"/>
    </source>
</evidence>
<evidence type="ECO:0000313" key="30">
    <source>
        <dbReference type="Proteomes" id="UP000694413"/>
    </source>
</evidence>
<dbReference type="InterPro" id="IPR050713">
    <property type="entry name" value="RTP_Phos/Ushers"/>
</dbReference>
<dbReference type="FunFam" id="2.60.40.10:FF:001211">
    <property type="entry name" value="Usherin"/>
    <property type="match status" value="1"/>
</dbReference>
<dbReference type="FunFam" id="2.60.40.10:FF:001716">
    <property type="entry name" value="Usherin"/>
    <property type="match status" value="1"/>
</dbReference>
<dbReference type="FunFam" id="2.60.40.10:FF:001161">
    <property type="entry name" value="Usherin"/>
    <property type="match status" value="1"/>
</dbReference>
<dbReference type="PROSITE" id="PS50025">
    <property type="entry name" value="LAM_G_DOMAIN"/>
    <property type="match status" value="2"/>
</dbReference>
<evidence type="ECO:0000259" key="25">
    <source>
        <dbReference type="PROSITE" id="PS50025"/>
    </source>
</evidence>
<comment type="subcellular location">
    <subcellularLocation>
        <location evidence="17">Cell projection</location>
        <location evidence="17">Stereocilium membrane</location>
        <topology evidence="17">Single-pass type I membrane protein</topology>
    </subcellularLocation>
    <subcellularLocation>
        <location evidence="1">Photoreceptor inner segment</location>
    </subcellularLocation>
    <subcellularLocation>
        <location evidence="2">Secreted</location>
    </subcellularLocation>
</comment>
<feature type="domain" description="Laminin EGF-like" evidence="26">
    <location>
        <begin position="796"/>
        <end position="847"/>
    </location>
</feature>
<dbReference type="FunFam" id="2.60.40.10:FF:001416">
    <property type="entry name" value="Usherin"/>
    <property type="match status" value="1"/>
</dbReference>
<dbReference type="FunFam" id="2.60.40.10:FF:001276">
    <property type="entry name" value="Usherin"/>
    <property type="match status" value="1"/>
</dbReference>
<feature type="disulfide bond" evidence="22">
    <location>
        <begin position="923"/>
        <end position="932"/>
    </location>
</feature>
<keyword evidence="16" id="KW-0844">Vision</keyword>
<feature type="domain" description="Fibronectin type-III" evidence="27">
    <location>
        <begin position="3868"/>
        <end position="3965"/>
    </location>
</feature>
<keyword evidence="12 22" id="KW-1015">Disulfide bond</keyword>
<dbReference type="GO" id="GO:0048731">
    <property type="term" value="P:system development"/>
    <property type="evidence" value="ECO:0007669"/>
    <property type="project" value="UniProtKB-ARBA"/>
</dbReference>
<evidence type="ECO:0000256" key="9">
    <source>
        <dbReference type="ARBA" id="ARBA00022740"/>
    </source>
</evidence>
<dbReference type="InterPro" id="IPR013783">
    <property type="entry name" value="Ig-like_fold"/>
</dbReference>
<keyword evidence="4" id="KW-0964">Secreted</keyword>
<feature type="domain" description="Fibronectin type-III" evidence="27">
    <location>
        <begin position="1059"/>
        <end position="1147"/>
    </location>
</feature>
<feature type="disulfide bond" evidence="22">
    <location>
        <begin position="718"/>
        <end position="727"/>
    </location>
</feature>
<dbReference type="InterPro" id="IPR036116">
    <property type="entry name" value="FN3_sf"/>
</dbReference>
<evidence type="ECO:0000256" key="22">
    <source>
        <dbReference type="PROSITE-ProRule" id="PRU00460"/>
    </source>
</evidence>
<feature type="domain" description="Fibronectin type-III" evidence="27">
    <location>
        <begin position="1246"/>
        <end position="1362"/>
    </location>
</feature>
<dbReference type="FunFam" id="2.60.40.10:FF:000991">
    <property type="entry name" value="Usherin"/>
    <property type="match status" value="1"/>
</dbReference>
<dbReference type="FunFam" id="2.60.40.10:FF:001030">
    <property type="entry name" value="Usherin"/>
    <property type="match status" value="1"/>
</dbReference>
<dbReference type="FunFam" id="2.60.40.10:FF:001255">
    <property type="entry name" value="usherin"/>
    <property type="match status" value="1"/>
</dbReference>
<evidence type="ECO:0000259" key="28">
    <source>
        <dbReference type="PROSITE" id="PS51117"/>
    </source>
</evidence>
<dbReference type="Pfam" id="PF13385">
    <property type="entry name" value="Laminin_G_3"/>
    <property type="match status" value="1"/>
</dbReference>
<evidence type="ECO:0000256" key="21">
    <source>
        <dbReference type="ARBA" id="ARBA00082367"/>
    </source>
</evidence>
<evidence type="ECO:0000256" key="2">
    <source>
        <dbReference type="ARBA" id="ARBA00004613"/>
    </source>
</evidence>
<dbReference type="FunFam" id="2.60.40.10:FF:002683">
    <property type="entry name" value="Predicted protein"/>
    <property type="match status" value="1"/>
</dbReference>
<dbReference type="FunFam" id="2.60.40.10:FF:001004">
    <property type="entry name" value="Usherin"/>
    <property type="match status" value="1"/>
</dbReference>
<feature type="domain" description="Laminin EGF-like" evidence="26">
    <location>
        <begin position="848"/>
        <end position="900"/>
    </location>
</feature>
<feature type="disulfide bond" evidence="22">
    <location>
        <begin position="818"/>
        <end position="827"/>
    </location>
</feature>
<dbReference type="Gene3D" id="2.60.120.200">
    <property type="match status" value="3"/>
</dbReference>
<feature type="domain" description="Laminin EGF-like" evidence="26">
    <location>
        <begin position="901"/>
        <end position="951"/>
    </location>
</feature>
<dbReference type="FunFam" id="2.10.25.10:FF:000090">
    <property type="entry name" value="laminin subunit alpha"/>
    <property type="match status" value="3"/>
</dbReference>
<keyword evidence="11 24" id="KW-0472">Membrane</keyword>
<evidence type="ECO:0000256" key="5">
    <source>
        <dbReference type="ARBA" id="ARBA00022606"/>
    </source>
</evidence>
<dbReference type="FunFam" id="2.60.40.10:FF:000915">
    <property type="entry name" value="Usherin"/>
    <property type="match status" value="1"/>
</dbReference>
<feature type="disulfide bond" evidence="22">
    <location>
        <begin position="748"/>
        <end position="760"/>
    </location>
</feature>
<dbReference type="Gene3D" id="2.10.25.10">
    <property type="entry name" value="Laminin"/>
    <property type="match status" value="9"/>
</dbReference>
<dbReference type="GO" id="GO:0045494">
    <property type="term" value="P:photoreceptor cell maintenance"/>
    <property type="evidence" value="ECO:0007669"/>
    <property type="project" value="UniProtKB-ARBA"/>
</dbReference>
<dbReference type="FunFam" id="2.60.120.200:FF:000111">
    <property type="entry name" value="Usherin"/>
    <property type="match status" value="1"/>
</dbReference>
<feature type="domain" description="Fibronectin type-III" evidence="27">
    <location>
        <begin position="3773"/>
        <end position="3867"/>
    </location>
</feature>
<feature type="disulfide bond" evidence="22">
    <location>
        <begin position="1003"/>
        <end position="1015"/>
    </location>
</feature>
<feature type="domain" description="Fibronectin type-III" evidence="27">
    <location>
        <begin position="2054"/>
        <end position="2140"/>
    </location>
</feature>
<evidence type="ECO:0000256" key="24">
    <source>
        <dbReference type="SAM" id="Phobius"/>
    </source>
</evidence>
<dbReference type="FunFam" id="2.60.40.10:FF:001173">
    <property type="entry name" value="Usherin"/>
    <property type="match status" value="1"/>
</dbReference>
<feature type="domain" description="Fibronectin type-III" evidence="27">
    <location>
        <begin position="4637"/>
        <end position="4747"/>
    </location>
</feature>
<dbReference type="GO" id="GO:0048513">
    <property type="term" value="P:animal organ development"/>
    <property type="evidence" value="ECO:0007669"/>
    <property type="project" value="UniProtKB-ARBA"/>
</dbReference>
<proteinExistence type="predicted"/>
<sequence length="5255" mass="577983">MNCRALSLRCRFLFHAIETLILTYYDSFVLVSSQGHFPRLENVGAFKNVSIVPTQATCGLPDRSTFCHSSVAVQSIISCTQKFCVQECPYRSSPSSYKRLLSEGLGTCITEDKRDLHPGSSSNASSFIFHNHKNCFSTPRLPRLGASFTLTVWLKPEQEGVMCVIEKAVDGQTVFKLTISEKETMFYYRTVNGLQPPIKVMTLGRIPVKKWIHLSVQVHHSRISFFLNGWEDDNTAFDSRTLMGTVIDTDDDGTLQIGQSFTGLEQFVGRMQDFRFYSVALTNRDILEVFSGKFPHLHTQSECRCPGSHPRVHPLIQRYCIPNGADDTTNDRVLRLDAEAHPLHYINDNDIGTAWISSVFANTAGLDRGVSITIDLQNGQYQVFYIILQFFSPHPEAIKIERKKRDDLEWEDWQYFARNCSIFEMENNGSLEKPDSVNCLQMHSFTPYSRGNLTFSVLTPEPNHRPGYNDFYNTPSIQEFVKATQVRIHLRGQYHTSEPWVNFRHRYYGVNEVTVSGRCNCHGHADDCDTTVKPYRCLCVKESYTEGNNCDRCLPLYNDKPFRPGDQVHAYNCKPCQCYGHAESCHYDLAMDPFPQEHHRGGGGVCDNCQHNTAGRNCELCKDFHYRQAGADLSATDVCKPCDCNATGTKNKSLLCDNIGGQCNCKRHVSGRQCNQCQEGFYNLQQSNPDGCSPCNCNTSGTVNGDITCHQNSGQCKCKANVIGLRCDSCNFGFKALRYSNEDGCEPCWCNSHGSVSQFCNPLSGQCNCKERVKGLLCDTCMDNFYGLDVTGCKACECDAAGSISGTTCDARTGQCACKPNIGGRRCDECLDGYHRVQKGHSFLCLPCNCERAGTVNGSLLCDKATGQCPCKAGVTGPRCSQCMLQTYNLSMSNARGCQPCHCDALGTLAGTACDHLSGQCVCLPQRQGRRCDECKPGFYFSPSSTTGCLPCLCHTAGSVNEICDNLTGQCSCQDASVTGRTCEHCKELYFGFDSVTGRCQHCNCHPAGAISGTCHLVTGQCVCKQFVTGLKCDNCVPDASNLDVHNLFGCSKTPFQQPPPTGEVLNSSAINLSWNSPDSPNSNRLIYQLYRDEEEIYTTEDYHPYSIQTFTDFMLAPYTFYSYYIQASNVHGFTRSDSVTYRTKSGTPVGSLDLNPVFPVSHHSVLLYWTSVSNDSGPIEKYILTCTSSVDLQPCGQYEGLKTSAIIWNLIPFTKYVFSVQACTSGGCLKSQPVTVVTAQAPPEGLHPPTVETISSTELAVEWSPPEKPNGIIIRYELYMRKKLKSAGNFLPPEIRIFQSSGWLSPQPVVESQNENALAPPQTSTTVIDLEPFTEYEFYVLAVNMAGSISSDWISGRTGEAAPAFMPSPSVFPLSPYSLNVSWEKPEDDISRGEVMGFSISLMNEQRSLPPFSQVLHIAEAHELSYIATGLKPYRTYNFTVTLCNQIGCVTSEPGMGQTLAAAPRKLSAPRVEGINSTTVKIIWDEPEELNGPSPIYQVERMDSSLAAMNIEVTKGIRFPGNGYYRFASSTLPTSTYFTGIKVNFRTQEPDGLMFFSASPGNQEEYIALQLKSGRPYFLFDPQGSAVAVTPTNDGGKVYNDNSWHQLIATRIQALGNITVDGQYTGSSLATSGSTIIGENTGVFVGGLPQGYTIVRKDEGMKSIVQKGFVGCLSDIFLKKVHTPFENWESLNWQDAEEQNNVYHVWEGCPIGLSKGAHFLGRGFLELHSGVFSGGLEFEISFKFRTDQLNGLLLFVYNKDGPDYLAIELKSGILNIFLRTGVVFTQVDLWLGLSYCDGKWNEVTVSKEGSVISATMNELREQAFEPRVQQLKVNSPVFVGGIPPEIQSIYRELGLEQGFGGCMKDVKFTRGAVVNLASVSSSAVRVNLDGCLSTDSAVNCRGNDSILVYRGKEQSVYESALQPFTEYLYRVVALNEGGSVSSAWTHARTRESVPQNVPTPSRAHSINGYSIEVTWDKPAGVIGVIEKYILKAYEADGPTVPITSTELADAGMLTGVLRGLHPFTNYAVTLTACTLAGCTESLHALNISTPQEAPEDVQPPTAISFPTFLLMSWSPPRAPNGIITEYTLYMNGTPIYSGNGTKYVVKDLAVFTPHQFLLTACTLAGCTNSSQVTLFTAQLPPSHVDAPVLTVLDSRTIHVQWKEPVEVNGILDRYIIYMATNEQNFTKWNVIYNSTELFLDFTIPQLFPGTEYLIKLAACTGGGCSVSEASTAITDESTPEGVPAPKAQSYASDSFNISWTKPEYPNGIITSYGLYMDGVLLQNSSQLSCYAYGLAPWSLHSFRVQACTAKGCALGPLVEARTMEAAPEGMVDVFTSVDGSKEVKLKWLAPNKPNGKLTYTVLVTGLFYADQDNANYSIVNDTRMLCSSKEFNVWVPIKGLIPFSNYTVHVNASNSQGSLISDAITVVMPPGAPDGVMPPRLSSATPTSLQVVWSTPVRNNAPGTPSYRLQMRRRRSAGDILDLLPSPTASLQHRVGDLQPYTEYEMRVVASNGFGNAYSNWTSMTTAEDKPGPLDPPLLLDVTARAASITWQHPLKPNGIITHYNIYQNGQLHATVPGTTSNCTVEDLHPYTAYVFQVEGCTSKGCSLSPTTPEIQTLPDAPEDIPAPELYSDTPTSVVISWQPPARPNGLVENLTIERRVKGTEQISTVMHLPFGQSMSYIDQSTALSPWQKFEYRVLMSTLHGSTNSSAWAEVTTRPSRPAGVQPPDAEALGPYSVQVSWKPPLIPNGEILNYEIRMPDPRIVIAGNPSSRLSHLVTNLVPYTNYSVTVIACTAGDGFLGGCTESLPTRVTTPPTIPQSVSPLSVTPISESFIAVSWQPPLRPNGPHLRYELLRRKIQQPLASNPPEDLNLWHNIYSGTQWFYEDKGLSRYTTYEYKLIVHNEVGYTSSEEVIATTLAGLPEKGSVLVARAVNHTAVEVEWSKPTLQDLQGDVVYYTLFLNSTDERRSLRVQADVNSVVIDDLQPNTEYQIFSQVFNGAHSINSEVVHVTTSDGEPEGMFPPEVVIINSTAVRVIWTSPSNPNGVVTGYSVYVNNQQYKTGMSEPGSFLLADLSPFTVYDIQIEACTVYACVRSNGTQITTVEDEPKQLSAPIIHIIGSRSLQINWASPGQPNGIILGYELLRKAWQKCTSLKTPRSSKSSRMCISIECKKDENICGEVCYHPESEVCCNGILHDNKPGFQCCEDKYIPFILNSPGVCCGGQIYAVQPKHQCCGGYYTRVLVGEVCCPNEEENRVSVGIGDSCCQGIPYSTSGNQICCGGSLHDSFNQQCCGGRVISMDSVCCGDEKEGTAYRPLTGMFCCGQEYVNKSDTICCSGSSGESLAHVRKNDQVPVKCCETELIPKSEECCNGVGYNPLKYVCSDKISAGMMMKVKEECKANVLCPLSMEETAHCGKCDFDPKESICAWIKGSQSAAETEVEAGVCPAEEETVYTGGPTQYSFTDVNLEPFVTYEYRVAAWNSYGRGLSEVSRAVTKQDVPQGVSPPKWAKVDNREDMILLSWEEPLQPNGPIIHYIILRNGIEHFRGTEMSFTDTSGVQPYQEYSYQLRACTVAGCTDSSKVVAVTVQGVPESVQPPEVSALNSTALHLTWDAPKKPNGIIREYQISQLGRGLIYIDAAGRMQHTVSGLQPYTNYSFVLIACTSAGCASSQPLSGQTLQAAPHGVWAKPHHIIVSSTEVEMYWSEPEEPNGLITHYRLFRDGEQIFLGGSTDLNFTDVNLQPNSRYVYQLEASTWGGSNTSDKYVIQTPAGTPEKIHVPYNVTVIDAYSIFLAWDVPGIFIVNVPLEYNILLNASSPTLLVKPVGRAHFAFVDGLDPYTLYEIRIQACQSGGCGVGGQTYARTAEAPPRELSPPVVKAIGPALIEVKWAPPRKPNGIITNYFIYRRPVGSQEELLLFIWTEGPLEFIDASDALQPFTLYEYRARSQNSVGSVDSLWASAQTLEAAPWGLGAPWAQATSAYSVWLNWSQPLSPNGLISLYRVVYQEKHSDPTLSSPAVTALTVMGTKHQAHLFGLKPFTTYHIHVVAVNNAGHVSSPWTSVRTLEASPSGLSNFTVEKKENGRALLLKWSEPSQPNGVIKTYNVFSDDHLEYSGLSRQFLFRRLEPYTLYTLVLEACNAAGCTRSPPQPVWTDEAPPVSQMAPVIQAVNATNVELSWLQPINPNGKIIRYEVIHRHTEETVAGHGATTEDEKIVFTEYNTESNTFTYNDKSLQPWTRYEYKIRTWNAAGYTDSSWTVAETSQTAPRGLAVPTLSVVSANPHKVLISWTPPAQPNGILQSYRLLKNDVLYPFSFDSATLSYVDEDLLPYTVYSYAVVACTMGGCSTSEPAAIRTLEAAPALVEPPSLQAVSATQIRASWAPPQIQNGDITKYILKLGNEEYYPGNSLQMLVSNLQPYTQYDFALVACTAGGCTSSTSQSVMTMEAPPLNMEAPRLLVMGSESIEITWKLPDKPNGKITSYDLRRDGVLVYSGLETRYLDFTLMPGMEYSYTVTANNSQGSVTSPSAQIKTNPSAPSGMLPPRLQAWSSSEILVAWDPPIKVNGDIKNYTISLHKPGETGKKTFDFDASHVSFLRRSYIVAQLQPYSRYEVQLQACTELGCASSEWASARTLEAPPAAQPAPLIEVHTAPGFQSTASILWSGPKHPNGKILYYELYRRRTAQAHVNLDLSLVYNGSSTSFKDDQLLPYTEYEYQLLRVLLAWCDTDRGRNSECGDQVWSVNSVGRTPSSWSHCRTGPAPPEGLGAPLFSTVASTVAVVSISPPLKPNGVVSIYRLFSNGTRGTDVVLSEGTATQQTIHGLKPFTTYSIGVEACTCFNCCSKGPMAEFTTQPAPPSEQPPPQIRTVTSRNASFQWSAPQSPNGIVTSYELHVYMACPLNLQPAVKACSPGPTEVKYTGKGQSANVSNLEPYTTYNLRVVSYNSVGSSASEWIGFTTEKEPPRYMAPFSVVSNLSVIHIDWSRTFVLNGRLKEYALTESGQRIYSGFDTELYLPRTSDKTFLFQVTCITDEGSAMTPVIKYNAGEGVGLILTTPGEKDKAESKRAKFYNELWFAVLMVLLGLILLAILLSLILQRKVHKQPYARDRPPLVPLQKRTSPMSVYSSGETHPFETIADTSDSSSSVTLKRYTTHFEGLADTKIPGAGSPTSNRSFHLGAGGRRPSQGQLSRTYSPASLHRSVSQLLNLYDKKTFDESPWDAILHNHRTTGRGLYVDEEDLVNVIKGFSTVTKEHTTFTDTHL</sequence>
<feature type="domain" description="Fibronectin type-III" evidence="27">
    <location>
        <begin position="3021"/>
        <end position="3110"/>
    </location>
</feature>
<dbReference type="FunFam" id="2.60.40.10:FF:001227">
    <property type="entry name" value="Usherin"/>
    <property type="match status" value="1"/>
</dbReference>
<dbReference type="FunFam" id="2.60.40.10:FF:001085">
    <property type="entry name" value="Usherin"/>
    <property type="match status" value="1"/>
</dbReference>
<dbReference type="SMART" id="SM00060">
    <property type="entry name" value="FN3"/>
    <property type="match status" value="33"/>
</dbReference>
<feature type="disulfide bond" evidence="22">
    <location>
        <begin position="935"/>
        <end position="949"/>
    </location>
</feature>
<dbReference type="FunFam" id="2.60.40.10:FF:001176">
    <property type="entry name" value="Usherin"/>
    <property type="match status" value="1"/>
</dbReference>
<feature type="domain" description="Fibronectin type-III" evidence="27">
    <location>
        <begin position="3503"/>
        <end position="3591"/>
    </location>
</feature>
<evidence type="ECO:0000256" key="17">
    <source>
        <dbReference type="ARBA" id="ARBA00060418"/>
    </source>
</evidence>
<feature type="domain" description="Fibronectin type-III" evidence="27">
    <location>
        <begin position="4269"/>
        <end position="4359"/>
    </location>
</feature>
<dbReference type="InterPro" id="IPR013320">
    <property type="entry name" value="ConA-like_dom_sf"/>
</dbReference>
<feature type="domain" description="Fibronectin type-III" evidence="27">
    <location>
        <begin position="4757"/>
        <end position="4850"/>
    </location>
</feature>
<feature type="domain" description="Fibronectin type-III" evidence="27">
    <location>
        <begin position="3594"/>
        <end position="3681"/>
    </location>
</feature>
<keyword evidence="7" id="KW-0732">Signal</keyword>
<dbReference type="FunFam" id="2.60.40.10:FF:001099">
    <property type="entry name" value="Usherin"/>
    <property type="match status" value="1"/>
</dbReference>
<dbReference type="GO" id="GO:0005604">
    <property type="term" value="C:basement membrane"/>
    <property type="evidence" value="ECO:0007669"/>
    <property type="project" value="UniProtKB-ARBA"/>
</dbReference>
<feature type="domain" description="Fibronectin type-III" evidence="27">
    <location>
        <begin position="2141"/>
        <end position="2242"/>
    </location>
</feature>
<keyword evidence="3" id="KW-1003">Cell membrane</keyword>
<feature type="disulfide bond" evidence="22">
    <location>
        <begin position="1005"/>
        <end position="1022"/>
    </location>
</feature>
<dbReference type="SMART" id="SM00136">
    <property type="entry name" value="LamNT"/>
    <property type="match status" value="1"/>
</dbReference>
<dbReference type="FunFam" id="2.60.120.200:FF:000125">
    <property type="entry name" value="Usherin"/>
    <property type="match status" value="1"/>
</dbReference>
<dbReference type="PANTHER" id="PTHR46957">
    <property type="entry name" value="CYTOKINE RECEPTOR"/>
    <property type="match status" value="1"/>
</dbReference>
<evidence type="ECO:0000256" key="8">
    <source>
        <dbReference type="ARBA" id="ARBA00022737"/>
    </source>
</evidence>
<dbReference type="Pfam" id="PF02210">
    <property type="entry name" value="Laminin_G_2"/>
    <property type="match status" value="2"/>
</dbReference>
<dbReference type="SUPFAM" id="SSF49265">
    <property type="entry name" value="Fibronectin type III"/>
    <property type="match status" value="22"/>
</dbReference>
<evidence type="ECO:0000256" key="20">
    <source>
        <dbReference type="ARBA" id="ARBA00080960"/>
    </source>
</evidence>
<dbReference type="Gene3D" id="2.60.40.10">
    <property type="entry name" value="Immunoglobulins"/>
    <property type="match status" value="32"/>
</dbReference>
<dbReference type="GO" id="GO:0005518">
    <property type="term" value="F:collagen binding"/>
    <property type="evidence" value="ECO:0007669"/>
    <property type="project" value="UniProtKB-ARBA"/>
</dbReference>
<dbReference type="FunFam" id="2.10.25.10:FF:000094">
    <property type="entry name" value="Laminin subunit alpha-2"/>
    <property type="match status" value="1"/>
</dbReference>
<feature type="domain" description="Fibronectin type-III" evidence="27">
    <location>
        <begin position="2533"/>
        <end position="2621"/>
    </location>
</feature>
<dbReference type="FunFam" id="2.60.40.10:FF:001168">
    <property type="entry name" value="Usherin"/>
    <property type="match status" value="1"/>
</dbReference>
<evidence type="ECO:0000256" key="11">
    <source>
        <dbReference type="ARBA" id="ARBA00023136"/>
    </source>
</evidence>
<feature type="domain" description="Laminin EGF-like" evidence="26">
    <location>
        <begin position="642"/>
        <end position="694"/>
    </location>
</feature>
<feature type="disulfide bond" evidence="22">
    <location>
        <begin position="750"/>
        <end position="767"/>
    </location>
</feature>
<evidence type="ECO:0000256" key="15">
    <source>
        <dbReference type="ARBA" id="ARBA00023292"/>
    </source>
</evidence>
<feature type="domain" description="Fibronectin type-III" evidence="27">
    <location>
        <begin position="3969"/>
        <end position="4069"/>
    </location>
</feature>
<accession>A0A8D2M3X1</accession>
<keyword evidence="8" id="KW-0677">Repeat</keyword>
<comment type="subunit">
    <text evidence="18">Interacts with collagen IV and fibronectin via its laminin EGF-like domains. Interaction with collagen may be required for stable integration into the basement membrane. Interacts with NINL. Interacts with USH1C. Component of USH2 complex, composed of ADGRV1, PDZD7, USH2A and WHRN. Interacts with ADGRV1/MASS1 (via N-terminal PDZ domain). Interacts (via the cytoplasmic region) with WHRN. Interacts (via the cytoplasmic region) with PDZD7. Interacts (via the cytoplasmic region) with VEZT and MYO7A (via MyTH4-FERM domains); the interaction associates VEZT with the USH2 complex at the stereocilia base.</text>
</comment>
<dbReference type="CDD" id="cd00055">
    <property type="entry name" value="EGF_Lam"/>
    <property type="match status" value="10"/>
</dbReference>
<evidence type="ECO:0000259" key="27">
    <source>
        <dbReference type="PROSITE" id="PS50853"/>
    </source>
</evidence>
<dbReference type="Pfam" id="PF00055">
    <property type="entry name" value="Laminin_N"/>
    <property type="match status" value="1"/>
</dbReference>
<dbReference type="CDD" id="cd00110">
    <property type="entry name" value="LamG"/>
    <property type="match status" value="2"/>
</dbReference>
<feature type="domain" description="Laminin EGF-like" evidence="26">
    <location>
        <begin position="748"/>
        <end position="795"/>
    </location>
</feature>
<organism evidence="29 30">
    <name type="scientific">Zonotrichia albicollis</name>
    <name type="common">White-throated sparrow</name>
    <name type="synonym">Fringilla albicollis</name>
    <dbReference type="NCBI Taxonomy" id="44394"/>
    <lineage>
        <taxon>Eukaryota</taxon>
        <taxon>Metazoa</taxon>
        <taxon>Chordata</taxon>
        <taxon>Craniata</taxon>
        <taxon>Vertebrata</taxon>
        <taxon>Euteleostomi</taxon>
        <taxon>Archelosauria</taxon>
        <taxon>Archosauria</taxon>
        <taxon>Dinosauria</taxon>
        <taxon>Saurischia</taxon>
        <taxon>Theropoda</taxon>
        <taxon>Coelurosauria</taxon>
        <taxon>Aves</taxon>
        <taxon>Neognathae</taxon>
        <taxon>Neoaves</taxon>
        <taxon>Telluraves</taxon>
        <taxon>Australaves</taxon>
        <taxon>Passeriformes</taxon>
        <taxon>Passerellidae</taxon>
        <taxon>Zonotrichia</taxon>
    </lineage>
</organism>
<comment type="caution">
    <text evidence="22">Lacks conserved residue(s) required for the propagation of feature annotation.</text>
</comment>
<feature type="domain" description="Laminin EGF-like" evidence="26">
    <location>
        <begin position="952"/>
        <end position="1002"/>
    </location>
</feature>
<dbReference type="InterPro" id="IPR001791">
    <property type="entry name" value="Laminin_G"/>
</dbReference>
<dbReference type="FunFam" id="2.60.40.10:FF:001037">
    <property type="entry name" value="Usherin"/>
    <property type="match status" value="1"/>
</dbReference>
<dbReference type="PROSITE" id="PS01248">
    <property type="entry name" value="EGF_LAM_1"/>
    <property type="match status" value="2"/>
</dbReference>
<dbReference type="FunFam" id="2.60.120.200:FF:000126">
    <property type="entry name" value="usherin"/>
    <property type="match status" value="1"/>
</dbReference>
<keyword evidence="6 24" id="KW-0812">Transmembrane</keyword>
<dbReference type="GO" id="GO:0032391">
    <property type="term" value="C:photoreceptor connecting cilium"/>
    <property type="evidence" value="ECO:0007669"/>
    <property type="project" value="UniProtKB-ARBA"/>
</dbReference>
<feature type="domain" description="Laminin G" evidence="25">
    <location>
        <begin position="1715"/>
        <end position="1892"/>
    </location>
</feature>
<dbReference type="SMART" id="SM00282">
    <property type="entry name" value="LamG"/>
    <property type="match status" value="3"/>
</dbReference>
<feature type="disulfide bond" evidence="22">
    <location>
        <begin position="665"/>
        <end position="674"/>
    </location>
</feature>
<dbReference type="InterPro" id="IPR006558">
    <property type="entry name" value="LamG-like"/>
</dbReference>
<reference evidence="29" key="2">
    <citation type="submission" date="2025-09" db="UniProtKB">
        <authorList>
            <consortium name="Ensembl"/>
        </authorList>
    </citation>
    <scope>IDENTIFICATION</scope>
</reference>
<dbReference type="GO" id="GO:0060171">
    <property type="term" value="C:stereocilium membrane"/>
    <property type="evidence" value="ECO:0007669"/>
    <property type="project" value="UniProtKB-SubCell"/>
</dbReference>
<feature type="compositionally biased region" description="Polar residues" evidence="23">
    <location>
        <begin position="5178"/>
        <end position="5189"/>
    </location>
</feature>
<dbReference type="FunFam" id="2.60.40.10:FF:001379">
    <property type="entry name" value="Usherin"/>
    <property type="match status" value="1"/>
</dbReference>
<evidence type="ECO:0000256" key="23">
    <source>
        <dbReference type="SAM" id="MobiDB-lite"/>
    </source>
</evidence>
<feature type="domain" description="Fibronectin type-III" evidence="27">
    <location>
        <begin position="3686"/>
        <end position="3772"/>
    </location>
</feature>
<dbReference type="SMART" id="SM00180">
    <property type="entry name" value="EGF_Lam"/>
    <property type="match status" value="10"/>
</dbReference>
<evidence type="ECO:0000256" key="10">
    <source>
        <dbReference type="ARBA" id="ARBA00022989"/>
    </source>
</evidence>
<dbReference type="Pfam" id="PF00053">
    <property type="entry name" value="EGF_laminin"/>
    <property type="match status" value="10"/>
</dbReference>
<feature type="disulfide bond" evidence="22">
    <location>
        <begin position="952"/>
        <end position="964"/>
    </location>
</feature>
<evidence type="ECO:0000256" key="19">
    <source>
        <dbReference type="ARBA" id="ARBA00072076"/>
    </source>
</evidence>
<dbReference type="InterPro" id="IPR008211">
    <property type="entry name" value="Laminin_N"/>
</dbReference>
<evidence type="ECO:0000313" key="29">
    <source>
        <dbReference type="Ensembl" id="ENSZALP00000002063.1"/>
    </source>
</evidence>
<feature type="domain" description="Fibronectin type-III" evidence="27">
    <location>
        <begin position="2725"/>
        <end position="2818"/>
    </location>
</feature>
<keyword evidence="5" id="KW-0716">Sensory transduction</keyword>
<feature type="disulfide bond" evidence="22">
    <location>
        <begin position="954"/>
        <end position="971"/>
    </location>
</feature>
<dbReference type="GO" id="GO:0001917">
    <property type="term" value="C:photoreceptor inner segment"/>
    <property type="evidence" value="ECO:0007669"/>
    <property type="project" value="UniProtKB-SubCell"/>
</dbReference>
<dbReference type="SMART" id="SM00560">
    <property type="entry name" value="LamGL"/>
    <property type="match status" value="1"/>
</dbReference>
<feature type="disulfide bond" evidence="22">
    <location>
        <begin position="1024"/>
        <end position="1033"/>
    </location>
</feature>
<feature type="region of interest" description="Disordered" evidence="23">
    <location>
        <begin position="5154"/>
        <end position="5189"/>
    </location>
</feature>
<dbReference type="FunFam" id="2.60.40.10:FF:001285">
    <property type="entry name" value="Usherin"/>
    <property type="match status" value="1"/>
</dbReference>
<dbReference type="FunFam" id="2.60.40.10:FF:001945">
    <property type="entry name" value="Usherin"/>
    <property type="match status" value="1"/>
</dbReference>
<evidence type="ECO:0000256" key="16">
    <source>
        <dbReference type="ARBA" id="ARBA00023305"/>
    </source>
</evidence>
<dbReference type="SMART" id="SM00181">
    <property type="entry name" value="EGF"/>
    <property type="match status" value="7"/>
</dbReference>
<feature type="domain" description="Laminin EGF-like" evidence="26">
    <location>
        <begin position="695"/>
        <end position="747"/>
    </location>
</feature>
<dbReference type="InterPro" id="IPR002049">
    <property type="entry name" value="LE_dom"/>
</dbReference>
<feature type="domain" description="Fibronectin type-III" evidence="27">
    <location>
        <begin position="4536"/>
        <end position="4635"/>
    </location>
</feature>
<dbReference type="GO" id="GO:0007605">
    <property type="term" value="P:sensory perception of sound"/>
    <property type="evidence" value="ECO:0007669"/>
    <property type="project" value="UniProtKB-KW"/>
</dbReference>
<feature type="transmembrane region" description="Helical" evidence="24">
    <location>
        <begin position="5067"/>
        <end position="5089"/>
    </location>
</feature>
<dbReference type="PANTHER" id="PTHR46957:SF7">
    <property type="entry name" value="USHERIN"/>
    <property type="match status" value="1"/>
</dbReference>
<dbReference type="FunFam" id="2.60.40.10:FF:001052">
    <property type="entry name" value="Usherin"/>
    <property type="match status" value="1"/>
</dbReference>
<dbReference type="PROSITE" id="PS50027">
    <property type="entry name" value="EGF_LAM_2"/>
    <property type="match status" value="8"/>
</dbReference>
<feature type="disulfide bond" evidence="22">
    <location>
        <begin position="986"/>
        <end position="1000"/>
    </location>
</feature>
<keyword evidence="9" id="KW-1009">Hearing</keyword>
<evidence type="ECO:0000256" key="18">
    <source>
        <dbReference type="ARBA" id="ARBA00065195"/>
    </source>
</evidence>
<protein>
    <recommendedName>
        <fullName evidence="19">Usherin</fullName>
    </recommendedName>
    <alternativeName>
        <fullName evidence="20">Usher syndrome type IIa protein homolog</fullName>
    </alternativeName>
    <alternativeName>
        <fullName evidence="21">Usher syndrome type-2A protein homolog</fullName>
    </alternativeName>
</protein>
<dbReference type="FunFam" id="2.60.40.10:FF:001100">
    <property type="entry name" value="Usherin"/>
    <property type="match status" value="1"/>
</dbReference>
<dbReference type="PROSITE" id="PS51117">
    <property type="entry name" value="LAMININ_NTER"/>
    <property type="match status" value="1"/>
</dbReference>
<feature type="disulfide bond" evidence="22">
    <location>
        <begin position="769"/>
        <end position="778"/>
    </location>
</feature>
<feature type="domain" description="Fibronectin type-III" evidence="27">
    <location>
        <begin position="2926"/>
        <end position="3017"/>
    </location>
</feature>
<dbReference type="SUPFAM" id="SSF57196">
    <property type="entry name" value="EGF/Laminin"/>
    <property type="match status" value="8"/>
</dbReference>
<evidence type="ECO:0000256" key="6">
    <source>
        <dbReference type="ARBA" id="ARBA00022692"/>
    </source>
</evidence>
<dbReference type="FunFam" id="2.10.25.10:FF:000224">
    <property type="entry name" value="Usherin"/>
    <property type="match status" value="1"/>
</dbReference>
<keyword evidence="30" id="KW-1185">Reference proteome</keyword>
<feature type="domain" description="Fibronectin type-III" evidence="27">
    <location>
        <begin position="2243"/>
        <end position="2329"/>
    </location>
</feature>
<dbReference type="Pfam" id="PF00041">
    <property type="entry name" value="fn3"/>
    <property type="match status" value="18"/>
</dbReference>
<dbReference type="FunFam" id="2.10.25.10:FF:000275">
    <property type="entry name" value="usherin"/>
    <property type="match status" value="1"/>
</dbReference>
<dbReference type="FunFam" id="2.60.40.10:FF:001882">
    <property type="entry name" value="Usherin"/>
    <property type="match status" value="1"/>
</dbReference>
<feature type="domain" description="Fibronectin type-III" evidence="27">
    <location>
        <begin position="1367"/>
        <end position="1466"/>
    </location>
</feature>
<dbReference type="FunFam" id="2.10.25.10:FF:000330">
    <property type="entry name" value="usherin"/>
    <property type="match status" value="1"/>
</dbReference>
<feature type="domain" description="Fibronectin type-III" evidence="27">
    <location>
        <begin position="4448"/>
        <end position="4532"/>
    </location>
</feature>